<feature type="active site" description="Proton acceptor" evidence="9">
    <location>
        <position position="63"/>
    </location>
</feature>
<organism evidence="11 12">
    <name type="scientific">Pseudoclavibacter caeni</name>
    <dbReference type="NCBI Taxonomy" id="908846"/>
    <lineage>
        <taxon>Bacteria</taxon>
        <taxon>Bacillati</taxon>
        <taxon>Actinomycetota</taxon>
        <taxon>Actinomycetes</taxon>
        <taxon>Micrococcales</taxon>
        <taxon>Microbacteriaceae</taxon>
        <taxon>Pseudoclavibacter</taxon>
    </lineage>
</organism>
<evidence type="ECO:0000256" key="7">
    <source>
        <dbReference type="ARBA" id="ARBA00023239"/>
    </source>
</evidence>
<dbReference type="FunFam" id="3.20.20.70:FF:000037">
    <property type="entry name" value="Tryptophan synthase alpha chain"/>
    <property type="match status" value="1"/>
</dbReference>
<evidence type="ECO:0000256" key="3">
    <source>
        <dbReference type="ARBA" id="ARBA00011270"/>
    </source>
</evidence>
<keyword evidence="6 9" id="KW-0057">Aromatic amino acid biosynthesis</keyword>
<accession>A0A7C8BNQ5</accession>
<dbReference type="Gene3D" id="3.20.20.70">
    <property type="entry name" value="Aldolase class I"/>
    <property type="match status" value="1"/>
</dbReference>
<dbReference type="NCBIfam" id="TIGR00262">
    <property type="entry name" value="trpA"/>
    <property type="match status" value="1"/>
</dbReference>
<keyword evidence="4 9" id="KW-0028">Amino-acid biosynthesis</keyword>
<dbReference type="InterPro" id="IPR018204">
    <property type="entry name" value="Trp_synthase_alpha_AS"/>
</dbReference>
<keyword evidence="7 9" id="KW-0456">Lyase</keyword>
<reference evidence="11 12" key="1">
    <citation type="submission" date="2019-09" db="EMBL/GenBank/DDBJ databases">
        <title>Phylogeny of genus Pseudoclavibacter and closely related genus.</title>
        <authorList>
            <person name="Li Y."/>
        </authorList>
    </citation>
    <scope>NUCLEOTIDE SEQUENCE [LARGE SCALE GENOMIC DNA]</scope>
    <source>
        <strain evidence="11 12">JCM 16921</strain>
    </source>
</reference>
<dbReference type="RefSeq" id="WP_158035823.1">
    <property type="nucleotide sequence ID" value="NZ_BAAAZV010000003.1"/>
</dbReference>
<evidence type="ECO:0000256" key="4">
    <source>
        <dbReference type="ARBA" id="ARBA00022605"/>
    </source>
</evidence>
<comment type="function">
    <text evidence="1 9">The alpha subunit is responsible for the aldol cleavage of indoleglycerol phosphate to indole and glyceraldehyde 3-phosphate.</text>
</comment>
<protein>
    <recommendedName>
        <fullName evidence="9">Tryptophan synthase alpha chain</fullName>
        <ecNumber evidence="9">4.2.1.20</ecNumber>
    </recommendedName>
</protein>
<evidence type="ECO:0000256" key="6">
    <source>
        <dbReference type="ARBA" id="ARBA00023141"/>
    </source>
</evidence>
<evidence type="ECO:0000313" key="12">
    <source>
        <dbReference type="Proteomes" id="UP000481339"/>
    </source>
</evidence>
<dbReference type="Proteomes" id="UP000481339">
    <property type="component" value="Unassembled WGS sequence"/>
</dbReference>
<dbReference type="InterPro" id="IPR002028">
    <property type="entry name" value="Trp_synthase_suA"/>
</dbReference>
<comment type="similarity">
    <text evidence="9 10">Belongs to the TrpA family.</text>
</comment>
<keyword evidence="12" id="KW-1185">Reference proteome</keyword>
<evidence type="ECO:0000256" key="1">
    <source>
        <dbReference type="ARBA" id="ARBA00003365"/>
    </source>
</evidence>
<dbReference type="PANTHER" id="PTHR43406">
    <property type="entry name" value="TRYPTOPHAN SYNTHASE, ALPHA CHAIN"/>
    <property type="match status" value="1"/>
</dbReference>
<keyword evidence="5 9" id="KW-0822">Tryptophan biosynthesis</keyword>
<dbReference type="GO" id="GO:0004834">
    <property type="term" value="F:tryptophan synthase activity"/>
    <property type="evidence" value="ECO:0007669"/>
    <property type="project" value="UniProtKB-UniRule"/>
</dbReference>
<name>A0A7C8BNQ5_9MICO</name>
<dbReference type="PROSITE" id="PS00167">
    <property type="entry name" value="TRP_SYNTHASE_ALPHA"/>
    <property type="match status" value="1"/>
</dbReference>
<evidence type="ECO:0000313" key="11">
    <source>
        <dbReference type="EMBL" id="KAB1632901.1"/>
    </source>
</evidence>
<comment type="pathway">
    <text evidence="2 9">Amino-acid biosynthesis; L-tryptophan biosynthesis; L-tryptophan from chorismate: step 5/5.</text>
</comment>
<dbReference type="OrthoDB" id="9804578at2"/>
<dbReference type="SUPFAM" id="SSF51366">
    <property type="entry name" value="Ribulose-phoshate binding barrel"/>
    <property type="match status" value="1"/>
</dbReference>
<dbReference type="AlphaFoldDB" id="A0A7C8BNQ5"/>
<dbReference type="EMBL" id="WBKA01000002">
    <property type="protein sequence ID" value="KAB1632901.1"/>
    <property type="molecule type" value="Genomic_DNA"/>
</dbReference>
<evidence type="ECO:0000256" key="5">
    <source>
        <dbReference type="ARBA" id="ARBA00022822"/>
    </source>
</evidence>
<gene>
    <name evidence="9" type="primary">trpA</name>
    <name evidence="11" type="ORF">F8O02_03315</name>
</gene>
<dbReference type="InterPro" id="IPR011060">
    <property type="entry name" value="RibuloseP-bd_barrel"/>
</dbReference>
<comment type="subunit">
    <text evidence="3 9">Tetramer of two alpha and two beta chains.</text>
</comment>
<evidence type="ECO:0000256" key="8">
    <source>
        <dbReference type="ARBA" id="ARBA00049047"/>
    </source>
</evidence>
<comment type="caution">
    <text evidence="11">The sequence shown here is derived from an EMBL/GenBank/DDBJ whole genome shotgun (WGS) entry which is preliminary data.</text>
</comment>
<dbReference type="CDD" id="cd04724">
    <property type="entry name" value="Tryptophan_synthase_alpha"/>
    <property type="match status" value="1"/>
</dbReference>
<dbReference type="UniPathway" id="UPA00035">
    <property type="reaction ID" value="UER00044"/>
</dbReference>
<feature type="active site" description="Proton acceptor" evidence="9">
    <location>
        <position position="74"/>
    </location>
</feature>
<evidence type="ECO:0000256" key="10">
    <source>
        <dbReference type="RuleBase" id="RU003662"/>
    </source>
</evidence>
<comment type="catalytic activity">
    <reaction evidence="8 9">
        <text>(1S,2R)-1-C-(indol-3-yl)glycerol 3-phosphate + L-serine = D-glyceraldehyde 3-phosphate + L-tryptophan + H2O</text>
        <dbReference type="Rhea" id="RHEA:10532"/>
        <dbReference type="ChEBI" id="CHEBI:15377"/>
        <dbReference type="ChEBI" id="CHEBI:33384"/>
        <dbReference type="ChEBI" id="CHEBI:57912"/>
        <dbReference type="ChEBI" id="CHEBI:58866"/>
        <dbReference type="ChEBI" id="CHEBI:59776"/>
        <dbReference type="EC" id="4.2.1.20"/>
    </reaction>
</comment>
<dbReference type="PANTHER" id="PTHR43406:SF1">
    <property type="entry name" value="TRYPTOPHAN SYNTHASE ALPHA CHAIN, CHLOROPLASTIC"/>
    <property type="match status" value="1"/>
</dbReference>
<dbReference type="InterPro" id="IPR013785">
    <property type="entry name" value="Aldolase_TIM"/>
</dbReference>
<dbReference type="EC" id="4.2.1.20" evidence="9"/>
<evidence type="ECO:0000256" key="9">
    <source>
        <dbReference type="HAMAP-Rule" id="MF_00131"/>
    </source>
</evidence>
<dbReference type="GO" id="GO:0005829">
    <property type="term" value="C:cytosol"/>
    <property type="evidence" value="ECO:0007669"/>
    <property type="project" value="TreeGrafter"/>
</dbReference>
<evidence type="ECO:0000256" key="2">
    <source>
        <dbReference type="ARBA" id="ARBA00004733"/>
    </source>
</evidence>
<dbReference type="HAMAP" id="MF_00131">
    <property type="entry name" value="Trp_synth_alpha"/>
    <property type="match status" value="1"/>
</dbReference>
<sequence>MAETVQTRSVEPLLRERAAGAGPAQVAGEHGSLIGYLPVGFPDLSGSVDAVVAMAEHGVDVIELGVPYSDPVMDGPVIQRATTAAIDGGFRVADVFRAIEAIRSRVDVPVLVMSYWNLVLQHGVDAYARDLAQAGGSGLITPDLIPDEGEAWIAAAEAHGLDRVFLAAPTSSDERLERISAVSRGFVYVVSTMGVTGARSEVDARAGRLTARLRAVTDRPLAVGLGISRPDQVRDVLGYADGAIVGSAFVRALADGGADAVAELAARLATGKTQG</sequence>
<proteinExistence type="inferred from homology"/>
<dbReference type="Pfam" id="PF00290">
    <property type="entry name" value="Trp_syntA"/>
    <property type="match status" value="1"/>
</dbReference>